<name>A0A4P2VID7_FLUSA</name>
<dbReference type="InterPro" id="IPR036188">
    <property type="entry name" value="FAD/NAD-bd_sf"/>
</dbReference>
<accession>A0A4P2VID7</accession>
<dbReference type="AlphaFoldDB" id="A0A4P2VID7"/>
<dbReference type="Gene3D" id="3.50.50.60">
    <property type="entry name" value="FAD/NAD(P)-binding domain"/>
    <property type="match status" value="1"/>
</dbReference>
<protein>
    <recommendedName>
        <fullName evidence="3">Amine oxidase domain-containing protein</fullName>
    </recommendedName>
</protein>
<evidence type="ECO:0000313" key="1">
    <source>
        <dbReference type="EMBL" id="BBH52796.1"/>
    </source>
</evidence>
<evidence type="ECO:0000313" key="2">
    <source>
        <dbReference type="Proteomes" id="UP000291236"/>
    </source>
</evidence>
<dbReference type="OrthoDB" id="5290680at2"/>
<sequence length="498" mass="56454">MSSRQESNNSQYDIAIVGGGLSGILLALRLSRESHKEHGKIVLIEQQPQLGGRNFFSSPLNFSGKSCEEINQEILLHSSQCQNLSGPGFEIMNVESLNAMLRHILSHLTEDEKNQCEEFMNRLEENETDRRSRCFFVKKDFVSEAQLLTGSSEILTKREAELLRSFAYDFYSPHLDSQEENIERNNTLFEKSTQWNELAKGSKETLSSIFSSIVGPDWEKSSFIYVCKSLWVFFNNFKEPLPKSFKRKMGLELFIEKILRARGIEVRTLCEVLRVNHNKETNFSLILADEVNPTHKTVQADKLIFAMPLVQCLGIIAKEEFSPEQSRFVSKVRPLSLVVSEISDFLSVRSENWPENVGACDRLLFPVERVQGFLTCDGRLLFSTQLDYEDSLQAPAVREAVARLRRAAVRVLKAEVAEEIKKGARMPQNKISERIVLVPVAVSIPNNIPANIEVKETKMGIKGLFCCGDSFLSLADEPWKRVVASVHDVMLRLNGNEA</sequence>
<dbReference type="EMBL" id="AP019368">
    <property type="protein sequence ID" value="BBH52796.1"/>
    <property type="molecule type" value="Genomic_DNA"/>
</dbReference>
<dbReference type="Pfam" id="PF13450">
    <property type="entry name" value="NAD_binding_8"/>
    <property type="match status" value="1"/>
</dbReference>
<evidence type="ECO:0008006" key="3">
    <source>
        <dbReference type="Google" id="ProtNLM"/>
    </source>
</evidence>
<proteinExistence type="predicted"/>
<dbReference type="KEGG" id="sbf:JCM31447_12390"/>
<dbReference type="RefSeq" id="WP_130607577.1">
    <property type="nucleotide sequence ID" value="NZ_AP019368.1"/>
</dbReference>
<keyword evidence="2" id="KW-1185">Reference proteome</keyword>
<dbReference type="SUPFAM" id="SSF51905">
    <property type="entry name" value="FAD/NAD(P)-binding domain"/>
    <property type="match status" value="1"/>
</dbReference>
<organism evidence="1 2">
    <name type="scientific">Fluviispira sanaruensis</name>
    <dbReference type="NCBI Taxonomy" id="2493639"/>
    <lineage>
        <taxon>Bacteria</taxon>
        <taxon>Pseudomonadati</taxon>
        <taxon>Bdellovibrionota</taxon>
        <taxon>Oligoflexia</taxon>
        <taxon>Silvanigrellales</taxon>
        <taxon>Silvanigrellaceae</taxon>
        <taxon>Fluviispira</taxon>
    </lineage>
</organism>
<dbReference type="Proteomes" id="UP000291236">
    <property type="component" value="Chromosome"/>
</dbReference>
<reference evidence="1 2" key="1">
    <citation type="submission" date="2018-12" db="EMBL/GenBank/DDBJ databases">
        <title>Rubrispira sanarue gen. nov., sp., nov., a member of the order Silvanigrellales, isolated from a brackish lake in Hamamatsu Japan.</title>
        <authorList>
            <person name="Maejima Y."/>
            <person name="Iino T."/>
            <person name="Muraguchi Y."/>
            <person name="Fukuda K."/>
            <person name="Nojiri H."/>
            <person name="Ohkuma M."/>
            <person name="Moriuchi R."/>
            <person name="Dohra H."/>
            <person name="Kimbara K."/>
            <person name="Shintani M."/>
        </authorList>
    </citation>
    <scope>NUCLEOTIDE SEQUENCE [LARGE SCALE GENOMIC DNA]</scope>
    <source>
        <strain evidence="1 2">RF1110005</strain>
    </source>
</reference>
<gene>
    <name evidence="1" type="ORF">JCM31447_12390</name>
</gene>